<dbReference type="PANTHER" id="PTHR20973">
    <property type="entry name" value="NON-SMC ELEMENT 1-RELATED"/>
    <property type="match status" value="1"/>
</dbReference>
<keyword evidence="11 18" id="KW-0863">Zinc-finger</keyword>
<evidence type="ECO:0000313" key="23">
    <source>
        <dbReference type="Proteomes" id="UP000314986"/>
    </source>
</evidence>
<dbReference type="GO" id="GO:0000724">
    <property type="term" value="P:double-strand break repair via homologous recombination"/>
    <property type="evidence" value="ECO:0007669"/>
    <property type="project" value="TreeGrafter"/>
</dbReference>
<dbReference type="InterPro" id="IPR001841">
    <property type="entry name" value="Znf_RING"/>
</dbReference>
<keyword evidence="14" id="KW-0779">Telomere</keyword>
<dbReference type="GeneTree" id="ENSGT00390000009084"/>
<accession>A0A4W3ISS8</accession>
<dbReference type="Pfam" id="PF08746">
    <property type="entry name" value="zf-RING-like"/>
    <property type="match status" value="1"/>
</dbReference>
<comment type="function">
    <text evidence="19">RING-type zinc finger-containing E3 ubiquitin ligase that assembles with melanoma antigen protein (MAGE) to catalyze the direct transfer of ubiquitin from E2 ubiquitin-conjugating enzyme to a specific substrate. Involved in maintenance of genome integrity, DNA damage response and DNA repair.</text>
</comment>
<evidence type="ECO:0000256" key="4">
    <source>
        <dbReference type="ARBA" id="ARBA00010258"/>
    </source>
</evidence>
<evidence type="ECO:0000256" key="17">
    <source>
        <dbReference type="ARBA" id="ARBA00023242"/>
    </source>
</evidence>
<keyword evidence="9 19" id="KW-0479">Metal-binding</keyword>
<reference evidence="23" key="1">
    <citation type="journal article" date="2006" name="Science">
        <title>Ancient noncoding elements conserved in the human genome.</title>
        <authorList>
            <person name="Venkatesh B."/>
            <person name="Kirkness E.F."/>
            <person name="Loh Y.H."/>
            <person name="Halpern A.L."/>
            <person name="Lee A.P."/>
            <person name="Johnson J."/>
            <person name="Dandona N."/>
            <person name="Viswanathan L.D."/>
            <person name="Tay A."/>
            <person name="Venter J.C."/>
            <person name="Strausberg R.L."/>
            <person name="Brenner S."/>
        </authorList>
    </citation>
    <scope>NUCLEOTIDE SEQUENCE [LARGE SCALE GENOMIC DNA]</scope>
</reference>
<keyword evidence="10 19" id="KW-0227">DNA damage</keyword>
<dbReference type="InParanoid" id="A0A4W3ISS8"/>
<evidence type="ECO:0000256" key="3">
    <source>
        <dbReference type="ARBA" id="ARBA00004574"/>
    </source>
</evidence>
<dbReference type="InterPro" id="IPR011513">
    <property type="entry name" value="Nse1"/>
</dbReference>
<dbReference type="EC" id="2.3.2.27" evidence="5 19"/>
<comment type="catalytic activity">
    <reaction evidence="1 19">
        <text>S-ubiquitinyl-[E2 ubiquitin-conjugating enzyme]-L-cysteine + [acceptor protein]-L-lysine = [E2 ubiquitin-conjugating enzyme]-L-cysteine + N(6)-ubiquitinyl-[acceptor protein]-L-lysine.</text>
        <dbReference type="EC" id="2.3.2.27"/>
    </reaction>
</comment>
<organism evidence="22 23">
    <name type="scientific">Callorhinchus milii</name>
    <name type="common">Ghost shark</name>
    <dbReference type="NCBI Taxonomy" id="7868"/>
    <lineage>
        <taxon>Eukaryota</taxon>
        <taxon>Metazoa</taxon>
        <taxon>Chordata</taxon>
        <taxon>Craniata</taxon>
        <taxon>Vertebrata</taxon>
        <taxon>Chondrichthyes</taxon>
        <taxon>Holocephali</taxon>
        <taxon>Chimaeriformes</taxon>
        <taxon>Callorhinchidae</taxon>
        <taxon>Callorhinchus</taxon>
    </lineage>
</organism>
<evidence type="ECO:0000256" key="12">
    <source>
        <dbReference type="ARBA" id="ARBA00022786"/>
    </source>
</evidence>
<feature type="domain" description="RING-type" evidence="21">
    <location>
        <begin position="244"/>
        <end position="285"/>
    </location>
</feature>
<feature type="region of interest" description="Disordered" evidence="20">
    <location>
        <begin position="298"/>
        <end position="317"/>
    </location>
</feature>
<dbReference type="GO" id="GO:0061630">
    <property type="term" value="F:ubiquitin protein ligase activity"/>
    <property type="evidence" value="ECO:0007669"/>
    <property type="project" value="UniProtKB-UniRule"/>
</dbReference>
<evidence type="ECO:0000256" key="15">
    <source>
        <dbReference type="ARBA" id="ARBA00023172"/>
    </source>
</evidence>
<comment type="similarity">
    <text evidence="4 19">Belongs to the NSE1 family.</text>
</comment>
<dbReference type="Gene3D" id="3.30.40.10">
    <property type="entry name" value="Zinc/RING finger domain, C3HC4 (zinc finger)"/>
    <property type="match status" value="1"/>
</dbReference>
<keyword evidence="15 19" id="KW-0233">DNA recombination</keyword>
<keyword evidence="17 19" id="KW-0539">Nucleus</keyword>
<sequence length="317" mass="35772">MGGGGGAAPANGRRGRSCTGQWEEGAELCRPMGGGGGAAPANGRRGQGSTDGWLGKRIHMGSPLNESHQRFLQTMMSQGILEGSEVKSLHRHCCGTHQGHHTPENLEEFIQAINGQLRPLFMEIRKGMSEEDGRQYCALVNLAETEITRMAFDYTETELELFKKTMDLVMESENGMASSTDILNLADQLEPKKMKKKEVEQVLQRFVQEQWLCEREGEYILSTRCIMELEQYIRNMYQELVKECNICHNIAIQGQMCESCGVKIHYPCVARYFQGRSEPCCPSCNQFWPHEIPEIQTATLSMPPPATTQRAKRRHRE</sequence>
<evidence type="ECO:0000256" key="18">
    <source>
        <dbReference type="PROSITE-ProRule" id="PRU00175"/>
    </source>
</evidence>
<reference evidence="22" key="4">
    <citation type="submission" date="2025-08" db="UniProtKB">
        <authorList>
            <consortium name="Ensembl"/>
        </authorList>
    </citation>
    <scope>IDENTIFICATION</scope>
</reference>
<dbReference type="InterPro" id="IPR036388">
    <property type="entry name" value="WH-like_DNA-bd_sf"/>
</dbReference>
<evidence type="ECO:0000259" key="21">
    <source>
        <dbReference type="PROSITE" id="PS50089"/>
    </source>
</evidence>
<keyword evidence="23" id="KW-1185">Reference proteome</keyword>
<evidence type="ECO:0000256" key="11">
    <source>
        <dbReference type="ARBA" id="ARBA00022771"/>
    </source>
</evidence>
<dbReference type="Gene3D" id="1.10.10.10">
    <property type="entry name" value="Winged helix-like DNA-binding domain superfamily/Winged helix DNA-binding domain"/>
    <property type="match status" value="1"/>
</dbReference>
<reference evidence="23" key="2">
    <citation type="journal article" date="2007" name="PLoS Biol.">
        <title>Survey sequencing and comparative analysis of the elephant shark (Callorhinchus milii) genome.</title>
        <authorList>
            <person name="Venkatesh B."/>
            <person name="Kirkness E.F."/>
            <person name="Loh Y.H."/>
            <person name="Halpern A.L."/>
            <person name="Lee A.P."/>
            <person name="Johnson J."/>
            <person name="Dandona N."/>
            <person name="Viswanathan L.D."/>
            <person name="Tay A."/>
            <person name="Venter J.C."/>
            <person name="Strausberg R.L."/>
            <person name="Brenner S."/>
        </authorList>
    </citation>
    <scope>NUCLEOTIDE SEQUENCE [LARGE SCALE GENOMIC DNA]</scope>
</reference>
<dbReference type="GO" id="GO:0030915">
    <property type="term" value="C:Smc5-Smc6 complex"/>
    <property type="evidence" value="ECO:0007669"/>
    <property type="project" value="UniProtKB-UniRule"/>
</dbReference>
<dbReference type="GO" id="GO:0005634">
    <property type="term" value="C:nucleus"/>
    <property type="evidence" value="ECO:0007669"/>
    <property type="project" value="UniProtKB-SubCell"/>
</dbReference>
<keyword evidence="8 19" id="KW-0808">Transferase</keyword>
<evidence type="ECO:0000256" key="20">
    <source>
        <dbReference type="SAM" id="MobiDB-lite"/>
    </source>
</evidence>
<keyword evidence="16 19" id="KW-0234">DNA repair</keyword>
<dbReference type="GO" id="GO:0000781">
    <property type="term" value="C:chromosome, telomeric region"/>
    <property type="evidence" value="ECO:0007669"/>
    <property type="project" value="UniProtKB-SubCell"/>
</dbReference>
<proteinExistence type="inferred from homology"/>
<dbReference type="PROSITE" id="PS50089">
    <property type="entry name" value="ZF_RING_2"/>
    <property type="match status" value="1"/>
</dbReference>
<reference evidence="23" key="3">
    <citation type="journal article" date="2014" name="Nature">
        <title>Elephant shark genome provides unique insights into gnathostome evolution.</title>
        <authorList>
            <consortium name="International Elephant Shark Genome Sequencing Consortium"/>
            <person name="Venkatesh B."/>
            <person name="Lee A.P."/>
            <person name="Ravi V."/>
            <person name="Maurya A.K."/>
            <person name="Lian M.M."/>
            <person name="Swann J.B."/>
            <person name="Ohta Y."/>
            <person name="Flajnik M.F."/>
            <person name="Sutoh Y."/>
            <person name="Kasahara M."/>
            <person name="Hoon S."/>
            <person name="Gangu V."/>
            <person name="Roy S.W."/>
            <person name="Irimia M."/>
            <person name="Korzh V."/>
            <person name="Kondrychyn I."/>
            <person name="Lim Z.W."/>
            <person name="Tay B.H."/>
            <person name="Tohari S."/>
            <person name="Kong K.W."/>
            <person name="Ho S."/>
            <person name="Lorente-Galdos B."/>
            <person name="Quilez J."/>
            <person name="Marques-Bonet T."/>
            <person name="Raney B.J."/>
            <person name="Ingham P.W."/>
            <person name="Tay A."/>
            <person name="Hillier L.W."/>
            <person name="Minx P."/>
            <person name="Boehm T."/>
            <person name="Wilson R.K."/>
            <person name="Brenner S."/>
            <person name="Warren W.C."/>
        </authorList>
    </citation>
    <scope>NUCLEOTIDE SEQUENCE [LARGE SCALE GENOMIC DNA]</scope>
</reference>
<evidence type="ECO:0000256" key="9">
    <source>
        <dbReference type="ARBA" id="ARBA00022723"/>
    </source>
</evidence>
<evidence type="ECO:0000256" key="6">
    <source>
        <dbReference type="ARBA" id="ARBA00019422"/>
    </source>
</evidence>
<protein>
    <recommendedName>
        <fullName evidence="6 19">Non-structural maintenance of chromosomes element 1 homolog</fullName>
        <ecNumber evidence="5 19">2.3.2.27</ecNumber>
    </recommendedName>
</protein>
<gene>
    <name evidence="22" type="primary">nsmce1</name>
</gene>
<evidence type="ECO:0000256" key="14">
    <source>
        <dbReference type="ARBA" id="ARBA00022895"/>
    </source>
</evidence>
<dbReference type="Ensembl" id="ENSCMIT00000030984.1">
    <property type="protein sequence ID" value="ENSCMIP00000030516.1"/>
    <property type="gene ID" value="ENSCMIG00000013126.1"/>
</dbReference>
<evidence type="ECO:0000256" key="10">
    <source>
        <dbReference type="ARBA" id="ARBA00022763"/>
    </source>
</evidence>
<evidence type="ECO:0000256" key="19">
    <source>
        <dbReference type="RuleBase" id="RU368018"/>
    </source>
</evidence>
<comment type="subunit">
    <text evidence="19">Component of the Smc5-Smc6 complex.</text>
</comment>
<comment type="subcellular location">
    <subcellularLocation>
        <location evidence="3">Chromosome</location>
        <location evidence="3">Telomere</location>
    </subcellularLocation>
    <subcellularLocation>
        <location evidence="2 19">Nucleus</location>
    </subcellularLocation>
</comment>
<keyword evidence="12 19" id="KW-0833">Ubl conjugation pathway</keyword>
<evidence type="ECO:0000256" key="2">
    <source>
        <dbReference type="ARBA" id="ARBA00004123"/>
    </source>
</evidence>
<name>A0A4W3ISS8_CALMI</name>
<evidence type="ECO:0000256" key="1">
    <source>
        <dbReference type="ARBA" id="ARBA00000900"/>
    </source>
</evidence>
<evidence type="ECO:0000256" key="8">
    <source>
        <dbReference type="ARBA" id="ARBA00022679"/>
    </source>
</evidence>
<evidence type="ECO:0000256" key="13">
    <source>
        <dbReference type="ARBA" id="ARBA00022833"/>
    </source>
</evidence>
<keyword evidence="13 19" id="KW-0862">Zinc</keyword>
<dbReference type="InterPro" id="IPR013083">
    <property type="entry name" value="Znf_RING/FYVE/PHD"/>
</dbReference>
<dbReference type="FunFam" id="1.10.10.10:FF:000270">
    <property type="entry name" value="Non-structural maintenance of chromosomes element 1 homolog"/>
    <property type="match status" value="1"/>
</dbReference>
<dbReference type="OMA" id="WPGDKFV"/>
<dbReference type="FunFam" id="3.30.40.10:FF:000298">
    <property type="entry name" value="non-structural maintenance of chromosomes element 1 homolog"/>
    <property type="match status" value="1"/>
</dbReference>
<feature type="compositionally biased region" description="Low complexity" evidence="20">
    <location>
        <begin position="39"/>
        <end position="48"/>
    </location>
</feature>
<feature type="region of interest" description="Disordered" evidence="20">
    <location>
        <begin position="29"/>
        <end position="53"/>
    </location>
</feature>
<dbReference type="Pfam" id="PF07574">
    <property type="entry name" value="SMC_Nse1"/>
    <property type="match status" value="1"/>
</dbReference>
<dbReference type="GO" id="GO:0008270">
    <property type="term" value="F:zinc ion binding"/>
    <property type="evidence" value="ECO:0007669"/>
    <property type="project" value="UniProtKB-KW"/>
</dbReference>
<evidence type="ECO:0000256" key="7">
    <source>
        <dbReference type="ARBA" id="ARBA00022454"/>
    </source>
</evidence>
<dbReference type="FunFam" id="3.90.1150.220:FF:000001">
    <property type="entry name" value="Non-structural maintenance of chromosomes element 1 homolog"/>
    <property type="match status" value="1"/>
</dbReference>
<dbReference type="STRING" id="7868.ENSCMIP00000030516"/>
<evidence type="ECO:0000256" key="16">
    <source>
        <dbReference type="ARBA" id="ARBA00023204"/>
    </source>
</evidence>
<dbReference type="CDD" id="cd16493">
    <property type="entry name" value="RING-CH-C4HC3_NSE1"/>
    <property type="match status" value="1"/>
</dbReference>
<evidence type="ECO:0000256" key="5">
    <source>
        <dbReference type="ARBA" id="ARBA00012483"/>
    </source>
</evidence>
<dbReference type="AlphaFoldDB" id="A0A4W3ISS8"/>
<evidence type="ECO:0000313" key="22">
    <source>
        <dbReference type="Ensembl" id="ENSCMIP00000030516.1"/>
    </source>
</evidence>
<dbReference type="Gene3D" id="3.90.1150.220">
    <property type="match status" value="1"/>
</dbReference>
<dbReference type="InterPro" id="IPR014857">
    <property type="entry name" value="Nse1_RING_C4HC3-type"/>
</dbReference>
<dbReference type="Proteomes" id="UP000314986">
    <property type="component" value="Unassembled WGS sequence"/>
</dbReference>
<reference evidence="22" key="5">
    <citation type="submission" date="2025-09" db="UniProtKB">
        <authorList>
            <consortium name="Ensembl"/>
        </authorList>
    </citation>
    <scope>IDENTIFICATION</scope>
</reference>
<keyword evidence="7" id="KW-0158">Chromosome</keyword>
<dbReference type="PANTHER" id="PTHR20973:SF0">
    <property type="entry name" value="NON-STRUCTURAL MAINTENANCE OF CHROMOSOMES ELEMENT 1 HOMOLOG"/>
    <property type="match status" value="1"/>
</dbReference>